<comment type="caution">
    <text evidence="1">The sequence shown here is derived from an EMBL/GenBank/DDBJ whole genome shotgun (WGS) entry which is preliminary data.</text>
</comment>
<sequence length="246" mass="27581">MQTTAEGAQFVELIECTKLQTGKMSGKHVSGQHARILHIEQEIDGENHAISMDQTKKIVIKKEDLLDHAPKLILSDQNLRTFGRWLASRYSRSALPDSFEQRLKSARTIPPDKIDNKHVDKVKKDRKLSNALLSVITELGNPIEGIYLTLAGNESVELKPEQPYSLGLAVVAYSKKGQSAEQQISEATKLADKIKALFDHSVWDDSVGSITVKSCVPTTERDFSLYQAKRTIRWNYDYLSVNDAAE</sequence>
<reference evidence="2" key="1">
    <citation type="journal article" date="2019" name="Int. J. Syst. Evol. Microbiol.">
        <title>The Global Catalogue of Microorganisms (GCM) 10K type strain sequencing project: providing services to taxonomists for standard genome sequencing and annotation.</title>
        <authorList>
            <consortium name="The Broad Institute Genomics Platform"/>
            <consortium name="The Broad Institute Genome Sequencing Center for Infectious Disease"/>
            <person name="Wu L."/>
            <person name="Ma J."/>
        </authorList>
    </citation>
    <scope>NUCLEOTIDE SEQUENCE [LARGE SCALE GENOMIC DNA]</scope>
    <source>
        <strain evidence="2">NBRC 111981</strain>
    </source>
</reference>
<name>A0ABQ5XG25_9GAMM</name>
<gene>
    <name evidence="1" type="ORF">GCM10007898_42260</name>
</gene>
<accession>A0ABQ5XG25</accession>
<dbReference type="EMBL" id="BSOA01000050">
    <property type="protein sequence ID" value="GLQ90650.1"/>
    <property type="molecule type" value="Genomic_DNA"/>
</dbReference>
<keyword evidence="2" id="KW-1185">Reference proteome</keyword>
<protein>
    <submittedName>
        <fullName evidence="1">Uncharacterized protein</fullName>
    </submittedName>
</protein>
<organism evidence="1 2">
    <name type="scientific">Dyella flagellata</name>
    <dbReference type="NCBI Taxonomy" id="1867833"/>
    <lineage>
        <taxon>Bacteria</taxon>
        <taxon>Pseudomonadati</taxon>
        <taxon>Pseudomonadota</taxon>
        <taxon>Gammaproteobacteria</taxon>
        <taxon>Lysobacterales</taxon>
        <taxon>Rhodanobacteraceae</taxon>
        <taxon>Dyella</taxon>
    </lineage>
</organism>
<proteinExistence type="predicted"/>
<dbReference type="Proteomes" id="UP001156627">
    <property type="component" value="Unassembled WGS sequence"/>
</dbReference>
<evidence type="ECO:0000313" key="1">
    <source>
        <dbReference type="EMBL" id="GLQ90650.1"/>
    </source>
</evidence>
<evidence type="ECO:0000313" key="2">
    <source>
        <dbReference type="Proteomes" id="UP001156627"/>
    </source>
</evidence>